<feature type="transmembrane region" description="Helical" evidence="1">
    <location>
        <begin position="21"/>
        <end position="38"/>
    </location>
</feature>
<dbReference type="EMBL" id="JACCCU010000001">
    <property type="protein sequence ID" value="NYF90242.1"/>
    <property type="molecule type" value="Genomic_DNA"/>
</dbReference>
<feature type="transmembrane region" description="Helical" evidence="1">
    <location>
        <begin position="58"/>
        <end position="74"/>
    </location>
</feature>
<keyword evidence="1" id="KW-0812">Transmembrane</keyword>
<evidence type="ECO:0000313" key="3">
    <source>
        <dbReference type="Proteomes" id="UP000564385"/>
    </source>
</evidence>
<accession>A0A852VLD7</accession>
<evidence type="ECO:0000256" key="1">
    <source>
        <dbReference type="SAM" id="Phobius"/>
    </source>
</evidence>
<sequence length="84" mass="9664">MRDNHSQEQGGQTRKAKLSIWFFYRILMLADGLVLLGQGTFEHFGHEPSTVLANLQPTLWWGVLLTLFGGFYTVRFRPAEHSIE</sequence>
<keyword evidence="1" id="KW-1133">Transmembrane helix</keyword>
<dbReference type="AlphaFoldDB" id="A0A852VLD7"/>
<comment type="caution">
    <text evidence="2">The sequence shown here is derived from an EMBL/GenBank/DDBJ whole genome shotgun (WGS) entry which is preliminary data.</text>
</comment>
<name>A0A852VLD7_9BACT</name>
<keyword evidence="1" id="KW-0472">Membrane</keyword>
<proteinExistence type="predicted"/>
<evidence type="ECO:0000313" key="2">
    <source>
        <dbReference type="EMBL" id="NYF90242.1"/>
    </source>
</evidence>
<organism evidence="2 3">
    <name type="scientific">Tunturiibacter lichenicola</name>
    <dbReference type="NCBI Taxonomy" id="2051959"/>
    <lineage>
        <taxon>Bacteria</taxon>
        <taxon>Pseudomonadati</taxon>
        <taxon>Acidobacteriota</taxon>
        <taxon>Terriglobia</taxon>
        <taxon>Terriglobales</taxon>
        <taxon>Acidobacteriaceae</taxon>
        <taxon>Tunturiibacter</taxon>
    </lineage>
</organism>
<protein>
    <submittedName>
        <fullName evidence="2">Uncharacterized protein</fullName>
    </submittedName>
</protein>
<gene>
    <name evidence="2" type="ORF">HDF08_002309</name>
</gene>
<reference evidence="2 3" key="1">
    <citation type="submission" date="2020-07" db="EMBL/GenBank/DDBJ databases">
        <title>Genomic Encyclopedia of Type Strains, Phase IV (KMG-V): Genome sequencing to study the core and pangenomes of soil and plant-associated prokaryotes.</title>
        <authorList>
            <person name="Whitman W."/>
        </authorList>
    </citation>
    <scope>NUCLEOTIDE SEQUENCE [LARGE SCALE GENOMIC DNA]</scope>
    <source>
        <strain evidence="2 3">M8UP22</strain>
    </source>
</reference>
<dbReference type="Proteomes" id="UP000564385">
    <property type="component" value="Unassembled WGS sequence"/>
</dbReference>